<dbReference type="GO" id="GO:0005886">
    <property type="term" value="C:plasma membrane"/>
    <property type="evidence" value="ECO:0007669"/>
    <property type="project" value="UniProtKB-SubCell"/>
</dbReference>
<evidence type="ECO:0000256" key="6">
    <source>
        <dbReference type="ARBA" id="ARBA00022970"/>
    </source>
</evidence>
<dbReference type="RefSeq" id="WP_092361409.1">
    <property type="nucleotide sequence ID" value="NZ_DAINWJ010000243.1"/>
</dbReference>
<dbReference type="PANTHER" id="PTHR30588">
    <property type="entry name" value="BRANCHED-CHAIN AMINO ACID TRANSPORT SYSTEM 2 CARRIER PROTEIN"/>
    <property type="match status" value="1"/>
</dbReference>
<evidence type="ECO:0000256" key="4">
    <source>
        <dbReference type="ARBA" id="ARBA00022475"/>
    </source>
</evidence>
<comment type="similarity">
    <text evidence="2 9">Belongs to the branched chain amino acid transporter family.</text>
</comment>
<dbReference type="EMBL" id="FOIM01000004">
    <property type="protein sequence ID" value="SET30831.1"/>
    <property type="molecule type" value="Genomic_DNA"/>
</dbReference>
<dbReference type="AlphaFoldDB" id="A0A1I0DEP0"/>
<dbReference type="GO" id="GO:0015188">
    <property type="term" value="F:L-isoleucine transmembrane transporter activity"/>
    <property type="evidence" value="ECO:0007669"/>
    <property type="project" value="TreeGrafter"/>
</dbReference>
<evidence type="ECO:0000256" key="9">
    <source>
        <dbReference type="RuleBase" id="RU362122"/>
    </source>
</evidence>
<feature type="transmembrane region" description="Helical" evidence="9">
    <location>
        <begin position="198"/>
        <end position="217"/>
    </location>
</feature>
<comment type="subcellular location">
    <subcellularLocation>
        <location evidence="1 9">Cell membrane</location>
        <topology evidence="1 9">Multi-pass membrane protein</topology>
    </subcellularLocation>
</comment>
<feature type="transmembrane region" description="Helical" evidence="9">
    <location>
        <begin position="317"/>
        <end position="338"/>
    </location>
</feature>
<protein>
    <recommendedName>
        <fullName evidence="9">Branched-chain amino acid transport system carrier protein</fullName>
    </recommendedName>
</protein>
<dbReference type="Pfam" id="PF05525">
    <property type="entry name" value="Branch_AA_trans"/>
    <property type="match status" value="1"/>
</dbReference>
<dbReference type="NCBIfam" id="TIGR00796">
    <property type="entry name" value="livcs"/>
    <property type="match status" value="1"/>
</dbReference>
<feature type="transmembrane region" description="Helical" evidence="9">
    <location>
        <begin position="375"/>
        <end position="392"/>
    </location>
</feature>
<keyword evidence="11" id="KW-1185">Reference proteome</keyword>
<comment type="function">
    <text evidence="9">Component of the transport system for branched-chain amino acids.</text>
</comment>
<evidence type="ECO:0000256" key="8">
    <source>
        <dbReference type="ARBA" id="ARBA00023136"/>
    </source>
</evidence>
<dbReference type="STRING" id="460384.SAMN05216313_104152"/>
<name>A0A1I0DEP0_9FIRM</name>
<keyword evidence="4" id="KW-1003">Cell membrane</keyword>
<evidence type="ECO:0000256" key="3">
    <source>
        <dbReference type="ARBA" id="ARBA00022448"/>
    </source>
</evidence>
<accession>A0A1I0DEP0</accession>
<keyword evidence="8 9" id="KW-0472">Membrane</keyword>
<dbReference type="Proteomes" id="UP000198508">
    <property type="component" value="Unassembled WGS sequence"/>
</dbReference>
<feature type="transmembrane region" description="Helical" evidence="9">
    <location>
        <begin position="121"/>
        <end position="142"/>
    </location>
</feature>
<feature type="transmembrane region" description="Helical" evidence="9">
    <location>
        <begin position="47"/>
        <end position="67"/>
    </location>
</feature>
<feature type="transmembrane region" description="Helical" evidence="9">
    <location>
        <begin position="154"/>
        <end position="178"/>
    </location>
</feature>
<feature type="transmembrane region" description="Helical" evidence="9">
    <location>
        <begin position="237"/>
        <end position="258"/>
    </location>
</feature>
<reference evidence="11" key="1">
    <citation type="submission" date="2016-10" db="EMBL/GenBank/DDBJ databases">
        <authorList>
            <person name="Varghese N."/>
            <person name="Submissions S."/>
        </authorList>
    </citation>
    <scope>NUCLEOTIDE SEQUENCE [LARGE SCALE GENOMIC DNA]</scope>
    <source>
        <strain evidence="11">NLAE-zl-G277</strain>
    </source>
</reference>
<gene>
    <name evidence="10" type="ORF">SAMN05216313_104152</name>
</gene>
<proteinExistence type="inferred from homology"/>
<evidence type="ECO:0000313" key="11">
    <source>
        <dbReference type="Proteomes" id="UP000198508"/>
    </source>
</evidence>
<keyword evidence="6 9" id="KW-0029">Amino-acid transport</keyword>
<comment type="caution">
    <text evidence="9">Lacks conserved residue(s) required for the propagation of feature annotation.</text>
</comment>
<dbReference type="GO" id="GO:0015818">
    <property type="term" value="P:isoleucine transport"/>
    <property type="evidence" value="ECO:0007669"/>
    <property type="project" value="TreeGrafter"/>
</dbReference>
<keyword evidence="7 9" id="KW-1133">Transmembrane helix</keyword>
<organism evidence="10 11">
    <name type="scientific">Enterocloster lavalensis</name>
    <dbReference type="NCBI Taxonomy" id="460384"/>
    <lineage>
        <taxon>Bacteria</taxon>
        <taxon>Bacillati</taxon>
        <taxon>Bacillota</taxon>
        <taxon>Clostridia</taxon>
        <taxon>Lachnospirales</taxon>
        <taxon>Lachnospiraceae</taxon>
        <taxon>Enterocloster</taxon>
    </lineage>
</organism>
<feature type="transmembrane region" description="Helical" evidence="9">
    <location>
        <begin position="344"/>
        <end position="368"/>
    </location>
</feature>
<evidence type="ECO:0000256" key="1">
    <source>
        <dbReference type="ARBA" id="ARBA00004651"/>
    </source>
</evidence>
<keyword evidence="3 9" id="KW-0813">Transport</keyword>
<evidence type="ECO:0000256" key="2">
    <source>
        <dbReference type="ARBA" id="ARBA00008540"/>
    </source>
</evidence>
<dbReference type="GeneID" id="93276242"/>
<evidence type="ECO:0000256" key="7">
    <source>
        <dbReference type="ARBA" id="ARBA00022989"/>
    </source>
</evidence>
<evidence type="ECO:0000256" key="5">
    <source>
        <dbReference type="ARBA" id="ARBA00022692"/>
    </source>
</evidence>
<sequence length="463" mass="48814">MRQKLSWRNLLLVGFTLFSMFFGAGNLIFPPFLGAEAGTLTWHAMRGFLLSAVGLPVLGVAAVAMAGGLDRLGRRVHPGFAFVFTLLIYLSIGPCLAIPRTASTSFEMAVLPYLGGLGTALGSRAQLIYSVVFFCIAMALAFRPDKLTDRLGKVLCPTLLILIAVIFTGCLIWPLGAYGAPAKEYADSAAVKGFLEGYQTMDTIAALNFGIIIALNIRAKGVQEDGAVVRETVKAGVIAGLLMAAVYVALAHIGAPAGAKMRYPGNGARILTFVADSLFGRAGMILLGMIFFIACLNTCVGLLSCCSEYFSTILPAVGYRLWVVVFAGVSLLISNAGLDRILQFSVPVLNAIYPVAIMLIALAFLNPLIKGWKRVYPCAILFTGAASVLYALEECSFLDKVLPWLLGRLFGDAVSGAAAAAGVRLEALLALLPGYEAGLGWILPAAAGCALGILLSLAGSRED</sequence>
<feature type="transmembrane region" description="Helical" evidence="9">
    <location>
        <begin position="79"/>
        <end position="101"/>
    </location>
</feature>
<dbReference type="GO" id="GO:0015820">
    <property type="term" value="P:L-leucine transport"/>
    <property type="evidence" value="ECO:0007669"/>
    <property type="project" value="TreeGrafter"/>
</dbReference>
<feature type="transmembrane region" description="Helical" evidence="9">
    <location>
        <begin position="438"/>
        <end position="458"/>
    </location>
</feature>
<dbReference type="PANTHER" id="PTHR30588:SF0">
    <property type="entry name" value="BRANCHED-CHAIN AMINO ACID PERMEASE BRNQ"/>
    <property type="match status" value="1"/>
</dbReference>
<keyword evidence="5 9" id="KW-0812">Transmembrane</keyword>
<dbReference type="GO" id="GO:0015190">
    <property type="term" value="F:L-leucine transmembrane transporter activity"/>
    <property type="evidence" value="ECO:0007669"/>
    <property type="project" value="TreeGrafter"/>
</dbReference>
<dbReference type="GO" id="GO:0005304">
    <property type="term" value="F:L-valine transmembrane transporter activity"/>
    <property type="evidence" value="ECO:0007669"/>
    <property type="project" value="TreeGrafter"/>
</dbReference>
<feature type="transmembrane region" description="Helical" evidence="9">
    <location>
        <begin position="278"/>
        <end position="305"/>
    </location>
</feature>
<dbReference type="InterPro" id="IPR004685">
    <property type="entry name" value="Brnchd-chn_aa_trnsp_Livcs"/>
</dbReference>
<evidence type="ECO:0000313" key="10">
    <source>
        <dbReference type="EMBL" id="SET30831.1"/>
    </source>
</evidence>